<protein>
    <recommendedName>
        <fullName evidence="5">Glycosyltransferase family 25 protein</fullName>
    </recommendedName>
</protein>
<comment type="caution">
    <text evidence="3">The sequence shown here is derived from an EMBL/GenBank/DDBJ whole genome shotgun (WGS) entry which is preliminary data.</text>
</comment>
<dbReference type="EMBL" id="JBBPHU010000008">
    <property type="protein sequence ID" value="KAK7514654.1"/>
    <property type="molecule type" value="Genomic_DNA"/>
</dbReference>
<feature type="region of interest" description="Disordered" evidence="1">
    <location>
        <begin position="385"/>
        <end position="607"/>
    </location>
</feature>
<dbReference type="Proteomes" id="UP001363622">
    <property type="component" value="Unassembled WGS sequence"/>
</dbReference>
<gene>
    <name evidence="3" type="ORF">IWZ03DRAFT_221868</name>
</gene>
<feature type="compositionally biased region" description="Low complexity" evidence="1">
    <location>
        <begin position="429"/>
        <end position="439"/>
    </location>
</feature>
<feature type="compositionally biased region" description="Polar residues" evidence="1">
    <location>
        <begin position="440"/>
        <end position="462"/>
    </location>
</feature>
<evidence type="ECO:0000256" key="1">
    <source>
        <dbReference type="SAM" id="MobiDB-lite"/>
    </source>
</evidence>
<keyword evidence="2" id="KW-0812">Transmembrane</keyword>
<sequence length="607" mass="67642">MSVQVSHTSLPRRPLRYIVAAAIAAFLFFLWSASSKSFRSSFALSAAARSAIVPVNSTLGFGAIYVVSKENSPRRKGLLQAANVTEIDLTLPVQPQWTLEDEDNFRLPENSTLGRGSLLAWLGHLHSLKKFIESGAETALILEDDVDWDIRLRSQQAPLVASAVRAILPDAPFPRYPYGNPKDWDLLYMGHCGDYWHGMDVGFEPGHVVPENLTKTPHIAFHDSSLPDFDNLHPWTTSLLQNLNVTEHTRLVHRSRFPLCTFGYAVTRMSAFRLLTELAGRESNRPGAHAYDVTILRACISDGLRCWSINPELFHHVPGDSMIAGIEGHQGIPPVDESGYEQVLERGETTNIDCGFWDGAFSFDEDDTRRLAWLQEEAARKGQCLKRVGQEQQSQKESVDQGHTEARNQEDGGLGSGVRVQHGQGQGTQGQDQGQPQGQAPSLKQNQNQNDGHAAWTQNQRLSPPGQPQTQQNQQSQQNQDKLENSHWDFDQKLRGGPSGGSGRGGSTTSNHAHKNDNSNDQDSGGRYQHHQRPRPPESMDLLDKDFREQLQKLEQEQENKNQQQQQQTGRQAQKAAMKEQQGHLEPGLEAESEEHVDRGGVRQGLV</sequence>
<keyword evidence="2" id="KW-1133">Transmembrane helix</keyword>
<reference evidence="3 4" key="1">
    <citation type="submission" date="2024-04" db="EMBL/GenBank/DDBJ databases">
        <title>Phyllosticta paracitricarpa is synonymous to the EU quarantine fungus P. citricarpa based on phylogenomic analyses.</title>
        <authorList>
            <consortium name="Lawrence Berkeley National Laboratory"/>
            <person name="Van Ingen-Buijs V.A."/>
            <person name="Van Westerhoven A.C."/>
            <person name="Haridas S."/>
            <person name="Skiadas P."/>
            <person name="Martin F."/>
            <person name="Groenewald J.Z."/>
            <person name="Crous P.W."/>
            <person name="Seidl M.F."/>
        </authorList>
    </citation>
    <scope>NUCLEOTIDE SEQUENCE [LARGE SCALE GENOMIC DNA]</scope>
    <source>
        <strain evidence="3 4">CBS 123371</strain>
    </source>
</reference>
<keyword evidence="4" id="KW-1185">Reference proteome</keyword>
<feature type="compositionally biased region" description="Gly residues" evidence="1">
    <location>
        <begin position="497"/>
        <end position="506"/>
    </location>
</feature>
<feature type="compositionally biased region" description="Basic and acidic residues" evidence="1">
    <location>
        <begin position="397"/>
        <end position="410"/>
    </location>
</feature>
<feature type="transmembrane region" description="Helical" evidence="2">
    <location>
        <begin position="46"/>
        <end position="67"/>
    </location>
</feature>
<feature type="compositionally biased region" description="Low complexity" evidence="1">
    <location>
        <begin position="468"/>
        <end position="480"/>
    </location>
</feature>
<feature type="transmembrane region" description="Helical" evidence="2">
    <location>
        <begin position="15"/>
        <end position="34"/>
    </location>
</feature>
<proteinExistence type="predicted"/>
<organism evidence="3 4">
    <name type="scientific">Phyllosticta citriasiana</name>
    <dbReference type="NCBI Taxonomy" id="595635"/>
    <lineage>
        <taxon>Eukaryota</taxon>
        <taxon>Fungi</taxon>
        <taxon>Dikarya</taxon>
        <taxon>Ascomycota</taxon>
        <taxon>Pezizomycotina</taxon>
        <taxon>Dothideomycetes</taxon>
        <taxon>Dothideomycetes incertae sedis</taxon>
        <taxon>Botryosphaeriales</taxon>
        <taxon>Phyllostictaceae</taxon>
        <taxon>Phyllosticta</taxon>
    </lineage>
</organism>
<feature type="compositionally biased region" description="Basic and acidic residues" evidence="1">
    <location>
        <begin position="535"/>
        <end position="560"/>
    </location>
</feature>
<keyword evidence="2" id="KW-0472">Membrane</keyword>
<accession>A0ABR1KIG6</accession>
<evidence type="ECO:0000256" key="2">
    <source>
        <dbReference type="SAM" id="Phobius"/>
    </source>
</evidence>
<evidence type="ECO:0000313" key="3">
    <source>
        <dbReference type="EMBL" id="KAK7514654.1"/>
    </source>
</evidence>
<evidence type="ECO:0000313" key="4">
    <source>
        <dbReference type="Proteomes" id="UP001363622"/>
    </source>
</evidence>
<evidence type="ECO:0008006" key="5">
    <source>
        <dbReference type="Google" id="ProtNLM"/>
    </source>
</evidence>
<name>A0ABR1KIG6_9PEZI</name>
<feature type="compositionally biased region" description="Basic and acidic residues" evidence="1">
    <location>
        <begin position="481"/>
        <end position="494"/>
    </location>
</feature>